<keyword evidence="2" id="KW-1185">Reference proteome</keyword>
<dbReference type="AlphaFoldDB" id="A0A6J8A436"/>
<evidence type="ECO:0000313" key="1">
    <source>
        <dbReference type="EMBL" id="CAC5359982.1"/>
    </source>
</evidence>
<dbReference type="OrthoDB" id="439192at2759"/>
<evidence type="ECO:0000313" key="2">
    <source>
        <dbReference type="Proteomes" id="UP000507470"/>
    </source>
</evidence>
<dbReference type="EMBL" id="CACVKT020000540">
    <property type="protein sequence ID" value="CAC5359982.1"/>
    <property type="molecule type" value="Genomic_DNA"/>
</dbReference>
<organism evidence="1 2">
    <name type="scientific">Mytilus coruscus</name>
    <name type="common">Sea mussel</name>
    <dbReference type="NCBI Taxonomy" id="42192"/>
    <lineage>
        <taxon>Eukaryota</taxon>
        <taxon>Metazoa</taxon>
        <taxon>Spiralia</taxon>
        <taxon>Lophotrochozoa</taxon>
        <taxon>Mollusca</taxon>
        <taxon>Bivalvia</taxon>
        <taxon>Autobranchia</taxon>
        <taxon>Pteriomorphia</taxon>
        <taxon>Mytilida</taxon>
        <taxon>Mytiloidea</taxon>
        <taxon>Mytilidae</taxon>
        <taxon>Mytilinae</taxon>
        <taxon>Mytilus</taxon>
    </lineage>
</organism>
<protein>
    <submittedName>
        <fullName evidence="1">Uncharacterized protein</fullName>
    </submittedName>
</protein>
<proteinExistence type="predicted"/>
<accession>A0A6J8A436</accession>
<gene>
    <name evidence="1" type="ORF">MCOR_2623</name>
</gene>
<reference evidence="1 2" key="1">
    <citation type="submission" date="2020-06" db="EMBL/GenBank/DDBJ databases">
        <authorList>
            <person name="Li R."/>
            <person name="Bekaert M."/>
        </authorList>
    </citation>
    <scope>NUCLEOTIDE SEQUENCE [LARGE SCALE GENOMIC DNA]</scope>
    <source>
        <strain evidence="2">wild</strain>
    </source>
</reference>
<dbReference type="Proteomes" id="UP000507470">
    <property type="component" value="Unassembled WGS sequence"/>
</dbReference>
<name>A0A6J8A436_MYTCO</name>
<sequence>MEHDAESQTNDCMKLRNDQMVNLKIHGENDTSEAIILGMRERLQLIKSTDTTYKTVSQRNKIELSDFDLNDSKEAELDNWGTHNLYEEVDDNGQNCICTRWVYIMKEWEIELHSTAILVAKGYEEDCLDEIQKNSPTCEKQYRQLLCQLFQIKGGQSVQ</sequence>